<comment type="subcellular location">
    <subcellularLocation>
        <location evidence="1">Cell membrane</location>
        <topology evidence="1">Multi-pass membrane protein</topology>
    </subcellularLocation>
</comment>
<dbReference type="InterPro" id="IPR052518">
    <property type="entry name" value="CHR_Transporter"/>
</dbReference>
<evidence type="ECO:0000256" key="1">
    <source>
        <dbReference type="ARBA" id="ARBA00004651"/>
    </source>
</evidence>
<dbReference type="RefSeq" id="WP_077113100.1">
    <property type="nucleotide sequence ID" value="NZ_JAFBFH010000006.1"/>
</dbReference>
<evidence type="ECO:0000313" key="9">
    <source>
        <dbReference type="Proteomes" id="UP000823485"/>
    </source>
</evidence>
<dbReference type="Pfam" id="PF02417">
    <property type="entry name" value="Chromate_transp"/>
    <property type="match status" value="1"/>
</dbReference>
<accession>A0ABS2R525</accession>
<evidence type="ECO:0000256" key="3">
    <source>
        <dbReference type="ARBA" id="ARBA00022475"/>
    </source>
</evidence>
<evidence type="ECO:0000256" key="4">
    <source>
        <dbReference type="ARBA" id="ARBA00022692"/>
    </source>
</evidence>
<keyword evidence="9" id="KW-1185">Reference proteome</keyword>
<dbReference type="Proteomes" id="UP000823485">
    <property type="component" value="Unassembled WGS sequence"/>
</dbReference>
<evidence type="ECO:0000313" key="8">
    <source>
        <dbReference type="EMBL" id="MBM7714264.1"/>
    </source>
</evidence>
<evidence type="ECO:0000256" key="2">
    <source>
        <dbReference type="ARBA" id="ARBA00005262"/>
    </source>
</evidence>
<gene>
    <name evidence="8" type="ORF">JOC94_001236</name>
</gene>
<comment type="caution">
    <text evidence="8">The sequence shown here is derived from an EMBL/GenBank/DDBJ whole genome shotgun (WGS) entry which is preliminary data.</text>
</comment>
<feature type="transmembrane region" description="Helical" evidence="7">
    <location>
        <begin position="6"/>
        <end position="24"/>
    </location>
</feature>
<name>A0ABS2R525_9BACI</name>
<dbReference type="EMBL" id="JAFBFH010000006">
    <property type="protein sequence ID" value="MBM7714264.1"/>
    <property type="molecule type" value="Genomic_DNA"/>
</dbReference>
<comment type="similarity">
    <text evidence="2">Belongs to the chromate ion transporter (CHR) (TC 2.A.51) family.</text>
</comment>
<dbReference type="PANTHER" id="PTHR43663:SF1">
    <property type="entry name" value="CHROMATE TRANSPORTER"/>
    <property type="match status" value="1"/>
</dbReference>
<dbReference type="InterPro" id="IPR003370">
    <property type="entry name" value="Chromate_transpt"/>
</dbReference>
<organism evidence="8 9">
    <name type="scientific">Siminovitchia thermophila</name>
    <dbReference type="NCBI Taxonomy" id="1245522"/>
    <lineage>
        <taxon>Bacteria</taxon>
        <taxon>Bacillati</taxon>
        <taxon>Bacillota</taxon>
        <taxon>Bacilli</taxon>
        <taxon>Bacillales</taxon>
        <taxon>Bacillaceae</taxon>
        <taxon>Siminovitchia</taxon>
    </lineage>
</organism>
<protein>
    <submittedName>
        <fullName evidence="8">Chromate transporter</fullName>
    </submittedName>
</protein>
<feature type="transmembrane region" description="Helical" evidence="7">
    <location>
        <begin position="140"/>
        <end position="157"/>
    </location>
</feature>
<proteinExistence type="inferred from homology"/>
<sequence>MLLDLFLTFLLIGFVSFGGGYAIIPMIQLEVERHGWMTSQELIDVIAVAGMSPGPIATNTAVFIGFHVAGFWGGATAALAMTLPSVLIVLLLASFFYKINEAPVVQSAFYGMRPIITALIIFAAFSFAQSNGLLAFTKDSLIGGLLFLLCLLALLKYKWHPMLVIVVAGGLGILLY</sequence>
<reference evidence="8 9" key="1">
    <citation type="submission" date="2021-01" db="EMBL/GenBank/DDBJ databases">
        <title>Genomic Encyclopedia of Type Strains, Phase IV (KMG-IV): sequencing the most valuable type-strain genomes for metagenomic binning, comparative biology and taxonomic classification.</title>
        <authorList>
            <person name="Goeker M."/>
        </authorList>
    </citation>
    <scope>NUCLEOTIDE SEQUENCE [LARGE SCALE GENOMIC DNA]</scope>
    <source>
        <strain evidence="8 9">DSM 105453</strain>
    </source>
</reference>
<evidence type="ECO:0000256" key="7">
    <source>
        <dbReference type="SAM" id="Phobius"/>
    </source>
</evidence>
<keyword evidence="3" id="KW-1003">Cell membrane</keyword>
<keyword evidence="5 7" id="KW-1133">Transmembrane helix</keyword>
<keyword evidence="4 7" id="KW-0812">Transmembrane</keyword>
<keyword evidence="6 7" id="KW-0472">Membrane</keyword>
<evidence type="ECO:0000256" key="6">
    <source>
        <dbReference type="ARBA" id="ARBA00023136"/>
    </source>
</evidence>
<feature type="transmembrane region" description="Helical" evidence="7">
    <location>
        <begin position="109"/>
        <end position="128"/>
    </location>
</feature>
<evidence type="ECO:0000256" key="5">
    <source>
        <dbReference type="ARBA" id="ARBA00022989"/>
    </source>
</evidence>
<feature type="transmembrane region" description="Helical" evidence="7">
    <location>
        <begin position="75"/>
        <end position="97"/>
    </location>
</feature>
<dbReference type="PANTHER" id="PTHR43663">
    <property type="entry name" value="CHROMATE TRANSPORT PROTEIN-RELATED"/>
    <property type="match status" value="1"/>
</dbReference>